<dbReference type="InterPro" id="IPR002314">
    <property type="entry name" value="aa-tRNA-synt_IIb"/>
</dbReference>
<feature type="domain" description="Aminoacyl-tRNA synthetase class II (G/ P/ S/T)" evidence="2">
    <location>
        <begin position="240"/>
        <end position="330"/>
    </location>
</feature>
<dbReference type="Proteomes" id="UP000224567">
    <property type="component" value="Unassembled WGS sequence"/>
</dbReference>
<evidence type="ECO:0000313" key="3">
    <source>
        <dbReference type="EMBL" id="PHT29680.1"/>
    </source>
</evidence>
<dbReference type="SUPFAM" id="SSF46589">
    <property type="entry name" value="tRNA-binding arm"/>
    <property type="match status" value="1"/>
</dbReference>
<dbReference type="SUPFAM" id="SSF55681">
    <property type="entry name" value="Class II aaRS and biotin synthetases"/>
    <property type="match status" value="1"/>
</dbReference>
<name>A0A2G2V9L3_CAPBA</name>
<evidence type="ECO:0000256" key="1">
    <source>
        <dbReference type="SAM" id="Coils"/>
    </source>
</evidence>
<dbReference type="GO" id="GO:0006434">
    <property type="term" value="P:seryl-tRNA aminoacylation"/>
    <property type="evidence" value="ECO:0007669"/>
    <property type="project" value="InterPro"/>
</dbReference>
<gene>
    <name evidence="3" type="ORF">CQW23_30719</name>
</gene>
<dbReference type="InterPro" id="IPR045864">
    <property type="entry name" value="aa-tRNA-synth_II/BPL/LPL"/>
</dbReference>
<evidence type="ECO:0000259" key="2">
    <source>
        <dbReference type="Pfam" id="PF00587"/>
    </source>
</evidence>
<dbReference type="PRINTS" id="PR00981">
    <property type="entry name" value="TRNASYNTHSER"/>
</dbReference>
<proteinExistence type="predicted"/>
<protein>
    <submittedName>
        <fullName evidence="3">Serine--tRNA ligase</fullName>
    </submittedName>
</protein>
<dbReference type="GO" id="GO:0004828">
    <property type="term" value="F:serine-tRNA ligase activity"/>
    <property type="evidence" value="ECO:0007669"/>
    <property type="project" value="InterPro"/>
</dbReference>
<dbReference type="InterPro" id="IPR002317">
    <property type="entry name" value="Ser-tRNA-ligase_type_1"/>
</dbReference>
<evidence type="ECO:0000313" key="4">
    <source>
        <dbReference type="Proteomes" id="UP000224567"/>
    </source>
</evidence>
<dbReference type="GO" id="GO:0005524">
    <property type="term" value="F:ATP binding"/>
    <property type="evidence" value="ECO:0007669"/>
    <property type="project" value="InterPro"/>
</dbReference>
<dbReference type="STRING" id="33114.A0A2G2V9L3"/>
<accession>A0A2G2V9L3</accession>
<organism evidence="3 4">
    <name type="scientific">Capsicum baccatum</name>
    <name type="common">Peruvian pepper</name>
    <dbReference type="NCBI Taxonomy" id="33114"/>
    <lineage>
        <taxon>Eukaryota</taxon>
        <taxon>Viridiplantae</taxon>
        <taxon>Streptophyta</taxon>
        <taxon>Embryophyta</taxon>
        <taxon>Tracheophyta</taxon>
        <taxon>Spermatophyta</taxon>
        <taxon>Magnoliopsida</taxon>
        <taxon>eudicotyledons</taxon>
        <taxon>Gunneridae</taxon>
        <taxon>Pentapetalae</taxon>
        <taxon>asterids</taxon>
        <taxon>lamiids</taxon>
        <taxon>Solanales</taxon>
        <taxon>Solanaceae</taxon>
        <taxon>Solanoideae</taxon>
        <taxon>Capsiceae</taxon>
        <taxon>Capsicum</taxon>
    </lineage>
</organism>
<keyword evidence="4" id="KW-1185">Reference proteome</keyword>
<dbReference type="Gene3D" id="3.30.930.10">
    <property type="entry name" value="Bira Bifunctional Protein, Domain 2"/>
    <property type="match status" value="1"/>
</dbReference>
<dbReference type="EMBL" id="MLFT02000087">
    <property type="protein sequence ID" value="PHT29680.1"/>
    <property type="molecule type" value="Genomic_DNA"/>
</dbReference>
<keyword evidence="3" id="KW-0436">Ligase</keyword>
<dbReference type="OrthoDB" id="10264585at2759"/>
<dbReference type="Pfam" id="PF00587">
    <property type="entry name" value="tRNA-synt_2b"/>
    <property type="match status" value="1"/>
</dbReference>
<dbReference type="PANTHER" id="PTHR11778">
    <property type="entry name" value="SERYL-TRNA SYNTHETASE"/>
    <property type="match status" value="1"/>
</dbReference>
<reference evidence="4" key="2">
    <citation type="journal article" date="2017" name="J. Anim. Genet.">
        <title>Multiple reference genome sequences of hot pepper reveal the massive evolution of plant disease resistance genes by retroduplication.</title>
        <authorList>
            <person name="Kim S."/>
            <person name="Park J."/>
            <person name="Yeom S.-I."/>
            <person name="Kim Y.-M."/>
            <person name="Seo E."/>
            <person name="Kim K.-T."/>
            <person name="Kim M.-S."/>
            <person name="Lee J.M."/>
            <person name="Cheong K."/>
            <person name="Shin H.-S."/>
            <person name="Kim S.-B."/>
            <person name="Han K."/>
            <person name="Lee J."/>
            <person name="Park M."/>
            <person name="Lee H.-A."/>
            <person name="Lee H.-Y."/>
            <person name="Lee Y."/>
            <person name="Oh S."/>
            <person name="Lee J.H."/>
            <person name="Choi E."/>
            <person name="Choi E."/>
            <person name="Lee S.E."/>
            <person name="Jeon J."/>
            <person name="Kim H."/>
            <person name="Choi G."/>
            <person name="Song H."/>
            <person name="Lee J."/>
            <person name="Lee S.-C."/>
            <person name="Kwon J.-K."/>
            <person name="Lee H.-Y."/>
            <person name="Koo N."/>
            <person name="Hong Y."/>
            <person name="Kim R.W."/>
            <person name="Kang W.-H."/>
            <person name="Huh J.H."/>
            <person name="Kang B.-C."/>
            <person name="Yang T.-J."/>
            <person name="Lee Y.-H."/>
            <person name="Bennetzen J.L."/>
            <person name="Choi D."/>
        </authorList>
    </citation>
    <scope>NUCLEOTIDE SEQUENCE [LARGE SCALE GENOMIC DNA]</scope>
    <source>
        <strain evidence="4">cv. PBC81</strain>
    </source>
</reference>
<dbReference type="AlphaFoldDB" id="A0A2G2V9L3"/>
<reference evidence="3 4" key="1">
    <citation type="journal article" date="2017" name="Genome Biol.">
        <title>New reference genome sequences of hot pepper reveal the massive evolution of plant disease-resistance genes by retroduplication.</title>
        <authorList>
            <person name="Kim S."/>
            <person name="Park J."/>
            <person name="Yeom S.I."/>
            <person name="Kim Y.M."/>
            <person name="Seo E."/>
            <person name="Kim K.T."/>
            <person name="Kim M.S."/>
            <person name="Lee J.M."/>
            <person name="Cheong K."/>
            <person name="Shin H.S."/>
            <person name="Kim S.B."/>
            <person name="Han K."/>
            <person name="Lee J."/>
            <person name="Park M."/>
            <person name="Lee H.A."/>
            <person name="Lee H.Y."/>
            <person name="Lee Y."/>
            <person name="Oh S."/>
            <person name="Lee J.H."/>
            <person name="Choi E."/>
            <person name="Choi E."/>
            <person name="Lee S.E."/>
            <person name="Jeon J."/>
            <person name="Kim H."/>
            <person name="Choi G."/>
            <person name="Song H."/>
            <person name="Lee J."/>
            <person name="Lee S.C."/>
            <person name="Kwon J.K."/>
            <person name="Lee H.Y."/>
            <person name="Koo N."/>
            <person name="Hong Y."/>
            <person name="Kim R.W."/>
            <person name="Kang W.H."/>
            <person name="Huh J.H."/>
            <person name="Kang B.C."/>
            <person name="Yang T.J."/>
            <person name="Lee Y.H."/>
            <person name="Bennetzen J.L."/>
            <person name="Choi D."/>
        </authorList>
    </citation>
    <scope>NUCLEOTIDE SEQUENCE [LARGE SCALE GENOMIC DNA]</scope>
    <source>
        <strain evidence="4">cv. PBC81</strain>
    </source>
</reference>
<keyword evidence="1" id="KW-0175">Coiled coil</keyword>
<sequence>MEAYERNFLWGDTETRTKMHLLSWKEVTKPKEIGGLGIHRLAHKNLALLASSDWHVFYSEAPWAQVLRFKYLGRKGASSKIWKTLTIGWAQGQLGLQWKPSNGKFKLENLQRDLNKINKTKPVEDAIKRNIAEKNKIIKKKKADVKEIKANLDSKLETIGNLVHDSVPFSDDEANNVMVRSWGEKRTEKGLKNYVDLINALSIADLTKGGGYTLLQTPFFMRKDIMAKCAQLAQFNEELYKVTGEGEDKYLIATAEQPFCAYQLEEHISPSRLSLRYAGFSPCFCKKAGSHGRNTLGIFRVHQFDKVEQFCLTNPNGNDSWDMHEEIVRKRKIKF</sequence>
<feature type="coiled-coil region" evidence="1">
    <location>
        <begin position="131"/>
        <end position="158"/>
    </location>
</feature>
<dbReference type="InterPro" id="IPR010978">
    <property type="entry name" value="tRNA-bd_arm"/>
</dbReference>
<comment type="caution">
    <text evidence="3">The sequence shown here is derived from an EMBL/GenBank/DDBJ whole genome shotgun (WGS) entry which is preliminary data.</text>
</comment>